<sequence>MATIHHEVFDRDHNDRDEIIVGYTFTPGCKPHFGSWSYAGDPGYGPEVQIVTARHGVTYDPVKLTEAEAQRITESLAENHREAA</sequence>
<keyword evidence="2" id="KW-1185">Reference proteome</keyword>
<proteinExistence type="predicted"/>
<gene>
    <name evidence="1" type="ORF">ACFPN9_09385</name>
</gene>
<comment type="caution">
    <text evidence="1">The sequence shown here is derived from an EMBL/GenBank/DDBJ whole genome shotgun (WGS) entry which is preliminary data.</text>
</comment>
<dbReference type="Proteomes" id="UP001596060">
    <property type="component" value="Unassembled WGS sequence"/>
</dbReference>
<organism evidence="1 2">
    <name type="scientific">Bosea massiliensis</name>
    <dbReference type="NCBI Taxonomy" id="151419"/>
    <lineage>
        <taxon>Bacteria</taxon>
        <taxon>Pseudomonadati</taxon>
        <taxon>Pseudomonadota</taxon>
        <taxon>Alphaproteobacteria</taxon>
        <taxon>Hyphomicrobiales</taxon>
        <taxon>Boseaceae</taxon>
        <taxon>Bosea</taxon>
    </lineage>
</organism>
<evidence type="ECO:0000313" key="1">
    <source>
        <dbReference type="EMBL" id="MFC5505468.1"/>
    </source>
</evidence>
<dbReference type="EMBL" id="JBHSLU010000017">
    <property type="protein sequence ID" value="MFC5505468.1"/>
    <property type="molecule type" value="Genomic_DNA"/>
</dbReference>
<evidence type="ECO:0000313" key="2">
    <source>
        <dbReference type="Proteomes" id="UP001596060"/>
    </source>
</evidence>
<dbReference type="RefSeq" id="WP_377816622.1">
    <property type="nucleotide sequence ID" value="NZ_JBHSLU010000017.1"/>
</dbReference>
<accession>A0ABW0P040</accession>
<reference evidence="2" key="1">
    <citation type="journal article" date="2019" name="Int. J. Syst. Evol. Microbiol.">
        <title>The Global Catalogue of Microorganisms (GCM) 10K type strain sequencing project: providing services to taxonomists for standard genome sequencing and annotation.</title>
        <authorList>
            <consortium name="The Broad Institute Genomics Platform"/>
            <consortium name="The Broad Institute Genome Sequencing Center for Infectious Disease"/>
            <person name="Wu L."/>
            <person name="Ma J."/>
        </authorList>
    </citation>
    <scope>NUCLEOTIDE SEQUENCE [LARGE SCALE GENOMIC DNA]</scope>
    <source>
        <strain evidence="2">CCUG 43117</strain>
    </source>
</reference>
<name>A0ABW0P040_9HYPH</name>
<protein>
    <submittedName>
        <fullName evidence="1">Uncharacterized protein</fullName>
    </submittedName>
</protein>